<feature type="domain" description="PRD" evidence="2">
    <location>
        <begin position="67"/>
        <end position="172"/>
    </location>
</feature>
<name>A0A0D1BW17_CLOBO</name>
<evidence type="ECO:0000259" key="2">
    <source>
        <dbReference type="PROSITE" id="PS51372"/>
    </source>
</evidence>
<dbReference type="Gene3D" id="2.30.24.10">
    <property type="entry name" value="CAT RNA-binding domain"/>
    <property type="match status" value="1"/>
</dbReference>
<organism evidence="3 4">
    <name type="scientific">Clostridium botulinum B2 450</name>
    <dbReference type="NCBI Taxonomy" id="1379739"/>
    <lineage>
        <taxon>Bacteria</taxon>
        <taxon>Bacillati</taxon>
        <taxon>Bacillota</taxon>
        <taxon>Clostridia</taxon>
        <taxon>Eubacteriales</taxon>
        <taxon>Clostridiaceae</taxon>
        <taxon>Clostridium</taxon>
    </lineage>
</organism>
<dbReference type="GO" id="GO:0003723">
    <property type="term" value="F:RNA binding"/>
    <property type="evidence" value="ECO:0007669"/>
    <property type="project" value="InterPro"/>
</dbReference>
<dbReference type="PROSITE" id="PS51372">
    <property type="entry name" value="PRD_2"/>
    <property type="match status" value="2"/>
</dbReference>
<reference evidence="3 4" key="1">
    <citation type="submission" date="2014-06" db="EMBL/GenBank/DDBJ databases">
        <title>Genome characterization of distinct group I Clostridium botulinum lineages.</title>
        <authorList>
            <person name="Giordani F."/>
            <person name="Anselmo A."/>
            <person name="Fillo S."/>
            <person name="Palozzi A.M."/>
            <person name="Fortunato A."/>
            <person name="Gentile B."/>
            <person name="Ciammaruconi A."/>
            <person name="Anniballi F."/>
            <person name="De Medici D."/>
            <person name="Lista F."/>
        </authorList>
    </citation>
    <scope>NUCLEOTIDE SEQUENCE [LARGE SCALE GENOMIC DNA]</scope>
    <source>
        <strain evidence="3 4">B2 450</strain>
    </source>
</reference>
<dbReference type="SUPFAM" id="SSF50151">
    <property type="entry name" value="SacY-like RNA-binding domain"/>
    <property type="match status" value="1"/>
</dbReference>
<dbReference type="PATRIC" id="fig|1379739.3.peg.3098"/>
<dbReference type="Pfam" id="PF00874">
    <property type="entry name" value="PRD"/>
    <property type="match status" value="2"/>
</dbReference>
<evidence type="ECO:0000313" key="4">
    <source>
        <dbReference type="Proteomes" id="UP000032250"/>
    </source>
</evidence>
<dbReference type="PANTHER" id="PTHR30185">
    <property type="entry name" value="CRYPTIC BETA-GLUCOSIDE BGL OPERON ANTITERMINATOR"/>
    <property type="match status" value="1"/>
</dbReference>
<comment type="caution">
    <text evidence="3">The sequence shown here is derived from an EMBL/GenBank/DDBJ whole genome shotgun (WGS) entry which is preliminary data.</text>
</comment>
<dbReference type="RefSeq" id="WP_003484336.1">
    <property type="nucleotide sequence ID" value="NZ_JXSU01000007.1"/>
</dbReference>
<dbReference type="AlphaFoldDB" id="A0A0D1BW17"/>
<dbReference type="HOGENOM" id="CLU_078802_0_0_9"/>
<dbReference type="PANTHER" id="PTHR30185:SF16">
    <property type="entry name" value="PROTEIN GLCT"/>
    <property type="match status" value="1"/>
</dbReference>
<keyword evidence="1" id="KW-0677">Repeat</keyword>
<sequence>MENYTVKKVLNNNVIIANWQEEDAILVGKGIGFNSKKGETLSKDKIEKVYIKTTSKMSENYNKVLDNIDNRIVGISEEIINFSEKALNTKLNEGVHISLPDHINFALRRIEKGINIENPFLEELGIIYPKEYEIAMKALNMINDRLKVNLPKDEAGFICLHIRAGITKQQVSESLAYTKKISKVMELISKLKGKPLDKNSLSYVRTLTHLNFMIERVKENKTIKNELLDSIKEEMKSEFGIAIKVAMLIEKLFEIKIPEDEIGYIALHLKRIGQY</sequence>
<proteinExistence type="predicted"/>
<dbReference type="InterPro" id="IPR011608">
    <property type="entry name" value="PRD"/>
</dbReference>
<accession>A0A0D1BW17</accession>
<dbReference type="InterPro" id="IPR050661">
    <property type="entry name" value="BglG_antiterminators"/>
</dbReference>
<protein>
    <submittedName>
        <fullName evidence="3">Transcription antiterminator BglG</fullName>
    </submittedName>
</protein>
<dbReference type="Pfam" id="PF03123">
    <property type="entry name" value="CAT_RBD"/>
    <property type="match status" value="1"/>
</dbReference>
<dbReference type="GO" id="GO:0006355">
    <property type="term" value="P:regulation of DNA-templated transcription"/>
    <property type="evidence" value="ECO:0007669"/>
    <property type="project" value="InterPro"/>
</dbReference>
<dbReference type="SUPFAM" id="SSF63520">
    <property type="entry name" value="PTS-regulatory domain, PRD"/>
    <property type="match status" value="2"/>
</dbReference>
<evidence type="ECO:0000256" key="1">
    <source>
        <dbReference type="ARBA" id="ARBA00022737"/>
    </source>
</evidence>
<dbReference type="Gene3D" id="1.10.1790.10">
    <property type="entry name" value="PRD domain"/>
    <property type="match status" value="2"/>
</dbReference>
<gene>
    <name evidence="3" type="ORF">N495_13550</name>
</gene>
<dbReference type="SMART" id="SM01061">
    <property type="entry name" value="CAT_RBD"/>
    <property type="match status" value="1"/>
</dbReference>
<dbReference type="Proteomes" id="UP000032250">
    <property type="component" value="Unassembled WGS sequence"/>
</dbReference>
<feature type="domain" description="PRD" evidence="2">
    <location>
        <begin position="173"/>
        <end position="275"/>
    </location>
</feature>
<dbReference type="InterPro" id="IPR036650">
    <property type="entry name" value="CAT_RNA-bd_dom_sf"/>
</dbReference>
<dbReference type="EMBL" id="JXSU01000007">
    <property type="protein sequence ID" value="KIS24550.1"/>
    <property type="molecule type" value="Genomic_DNA"/>
</dbReference>
<dbReference type="InterPro" id="IPR036634">
    <property type="entry name" value="PRD_sf"/>
</dbReference>
<dbReference type="OrthoDB" id="9813552at2"/>
<evidence type="ECO:0000313" key="3">
    <source>
        <dbReference type="EMBL" id="KIS24550.1"/>
    </source>
</evidence>
<dbReference type="InterPro" id="IPR004341">
    <property type="entry name" value="CAT_RNA-bd_dom"/>
</dbReference>